<dbReference type="PANTHER" id="PTHR40621:SF6">
    <property type="entry name" value="AP-1-LIKE TRANSCRIPTION FACTOR YAP1-RELATED"/>
    <property type="match status" value="1"/>
</dbReference>
<dbReference type="SUPFAM" id="SSF57959">
    <property type="entry name" value="Leucine zipper domain"/>
    <property type="match status" value="1"/>
</dbReference>
<dbReference type="Proteomes" id="UP000799539">
    <property type="component" value="Unassembled WGS sequence"/>
</dbReference>
<accession>A0A6A6FFI6</accession>
<dbReference type="PANTHER" id="PTHR40621">
    <property type="entry name" value="TRANSCRIPTION FACTOR KAPC-RELATED"/>
    <property type="match status" value="1"/>
</dbReference>
<dbReference type="GO" id="GO:0000976">
    <property type="term" value="F:transcription cis-regulatory region binding"/>
    <property type="evidence" value="ECO:0007669"/>
    <property type="project" value="InterPro"/>
</dbReference>
<dbReference type="GO" id="GO:0001228">
    <property type="term" value="F:DNA-binding transcription activator activity, RNA polymerase II-specific"/>
    <property type="evidence" value="ECO:0007669"/>
    <property type="project" value="TreeGrafter"/>
</dbReference>
<keyword evidence="2" id="KW-0539">Nucleus</keyword>
<organism evidence="5 6">
    <name type="scientific">Cercospora zeae-maydis SCOH1-5</name>
    <dbReference type="NCBI Taxonomy" id="717836"/>
    <lineage>
        <taxon>Eukaryota</taxon>
        <taxon>Fungi</taxon>
        <taxon>Dikarya</taxon>
        <taxon>Ascomycota</taxon>
        <taxon>Pezizomycotina</taxon>
        <taxon>Dothideomycetes</taxon>
        <taxon>Dothideomycetidae</taxon>
        <taxon>Mycosphaerellales</taxon>
        <taxon>Mycosphaerellaceae</taxon>
        <taxon>Cercospora</taxon>
    </lineage>
</organism>
<evidence type="ECO:0000259" key="4">
    <source>
        <dbReference type="PROSITE" id="PS50217"/>
    </source>
</evidence>
<protein>
    <recommendedName>
        <fullName evidence="4">BZIP domain-containing protein</fullName>
    </recommendedName>
</protein>
<dbReference type="PROSITE" id="PS50217">
    <property type="entry name" value="BZIP"/>
    <property type="match status" value="1"/>
</dbReference>
<dbReference type="CDD" id="cd14688">
    <property type="entry name" value="bZIP_YAP"/>
    <property type="match status" value="1"/>
</dbReference>
<dbReference type="InterPro" id="IPR004827">
    <property type="entry name" value="bZIP"/>
</dbReference>
<dbReference type="GO" id="GO:0090575">
    <property type="term" value="C:RNA polymerase II transcription regulator complex"/>
    <property type="evidence" value="ECO:0007669"/>
    <property type="project" value="TreeGrafter"/>
</dbReference>
<feature type="compositionally biased region" description="Basic and acidic residues" evidence="3">
    <location>
        <begin position="27"/>
        <end position="58"/>
    </location>
</feature>
<dbReference type="SMART" id="SM00338">
    <property type="entry name" value="BRLZ"/>
    <property type="match status" value="1"/>
</dbReference>
<feature type="compositionally biased region" description="Polar residues" evidence="3">
    <location>
        <begin position="8"/>
        <end position="24"/>
    </location>
</feature>
<feature type="compositionally biased region" description="Polar residues" evidence="3">
    <location>
        <begin position="149"/>
        <end position="166"/>
    </location>
</feature>
<gene>
    <name evidence="5" type="ORF">CERZMDRAFT_67844</name>
</gene>
<dbReference type="InterPro" id="IPR046347">
    <property type="entry name" value="bZIP_sf"/>
</dbReference>
<feature type="domain" description="BZIP" evidence="4">
    <location>
        <begin position="54"/>
        <end position="112"/>
    </location>
</feature>
<evidence type="ECO:0000256" key="2">
    <source>
        <dbReference type="ARBA" id="ARBA00023242"/>
    </source>
</evidence>
<evidence type="ECO:0000313" key="5">
    <source>
        <dbReference type="EMBL" id="KAF2212165.1"/>
    </source>
</evidence>
<sequence>MCLLPGAPSSTSESKSPLNLSFFKNLNPEKKQTKDGQPAKRRGPKPDSKPALTRRQELNRQAQRTHRERKEMYIKALEQEVLRLKELFTQTARERDAVNEENRKLKDLLMQHGISYDFGSTPIKFQQAESAYVKSSSGSISGSYRDASDSTGPTPPTMSNQTTHNQPYANMQTTQARNMAQMQTSRLEYDAIGIDFVLTLERPCMDHMQYLLVRSHNPDGQEFHHPMENPDDGEIEHMSGHALMGTSAPWSHIQDTPKDSYPHQMPSDLSRQSLAKLLDLSARLPIDREGEITPIMAWTMIFTCERMGELVEGDFERLKNGLEGKVRCYGFGAVLEEFEVRDALSGVLAEKDIGPAMSNAMFVSSAARR</sequence>
<evidence type="ECO:0000256" key="1">
    <source>
        <dbReference type="ARBA" id="ARBA00004123"/>
    </source>
</evidence>
<dbReference type="Pfam" id="PF00170">
    <property type="entry name" value="bZIP_1"/>
    <property type="match status" value="1"/>
</dbReference>
<dbReference type="EMBL" id="ML992673">
    <property type="protein sequence ID" value="KAF2212165.1"/>
    <property type="molecule type" value="Genomic_DNA"/>
</dbReference>
<proteinExistence type="predicted"/>
<dbReference type="InterPro" id="IPR050936">
    <property type="entry name" value="AP-1-like"/>
</dbReference>
<keyword evidence="6" id="KW-1185">Reference proteome</keyword>
<dbReference type="AlphaFoldDB" id="A0A6A6FFI6"/>
<name>A0A6A6FFI6_9PEZI</name>
<evidence type="ECO:0000256" key="3">
    <source>
        <dbReference type="SAM" id="MobiDB-lite"/>
    </source>
</evidence>
<reference evidence="5" key="1">
    <citation type="journal article" date="2020" name="Stud. Mycol.">
        <title>101 Dothideomycetes genomes: a test case for predicting lifestyles and emergence of pathogens.</title>
        <authorList>
            <person name="Haridas S."/>
            <person name="Albert R."/>
            <person name="Binder M."/>
            <person name="Bloem J."/>
            <person name="Labutti K."/>
            <person name="Salamov A."/>
            <person name="Andreopoulos B."/>
            <person name="Baker S."/>
            <person name="Barry K."/>
            <person name="Bills G."/>
            <person name="Bluhm B."/>
            <person name="Cannon C."/>
            <person name="Castanera R."/>
            <person name="Culley D."/>
            <person name="Daum C."/>
            <person name="Ezra D."/>
            <person name="Gonzalez J."/>
            <person name="Henrissat B."/>
            <person name="Kuo A."/>
            <person name="Liang C."/>
            <person name="Lipzen A."/>
            <person name="Lutzoni F."/>
            <person name="Magnuson J."/>
            <person name="Mondo S."/>
            <person name="Nolan M."/>
            <person name="Ohm R."/>
            <person name="Pangilinan J."/>
            <person name="Park H.-J."/>
            <person name="Ramirez L."/>
            <person name="Alfaro M."/>
            <person name="Sun H."/>
            <person name="Tritt A."/>
            <person name="Yoshinaga Y."/>
            <person name="Zwiers L.-H."/>
            <person name="Turgeon B."/>
            <person name="Goodwin S."/>
            <person name="Spatafora J."/>
            <person name="Crous P."/>
            <person name="Grigoriev I."/>
        </authorList>
    </citation>
    <scope>NUCLEOTIDE SEQUENCE</scope>
    <source>
        <strain evidence="5">SCOH1-5</strain>
    </source>
</reference>
<feature type="region of interest" description="Disordered" evidence="3">
    <location>
        <begin position="136"/>
        <end position="166"/>
    </location>
</feature>
<comment type="subcellular location">
    <subcellularLocation>
        <location evidence="1">Nucleus</location>
    </subcellularLocation>
</comment>
<dbReference type="OrthoDB" id="2590011at2759"/>
<feature type="region of interest" description="Disordered" evidence="3">
    <location>
        <begin position="1"/>
        <end position="67"/>
    </location>
</feature>
<feature type="region of interest" description="Disordered" evidence="3">
    <location>
        <begin position="247"/>
        <end position="266"/>
    </location>
</feature>
<dbReference type="Gene3D" id="1.20.5.170">
    <property type="match status" value="1"/>
</dbReference>
<evidence type="ECO:0000313" key="6">
    <source>
        <dbReference type="Proteomes" id="UP000799539"/>
    </source>
</evidence>